<feature type="transmembrane region" description="Helical" evidence="7">
    <location>
        <begin position="270"/>
        <end position="289"/>
    </location>
</feature>
<reference evidence="9" key="1">
    <citation type="submission" date="2023-01" db="EMBL/GenBank/DDBJ databases">
        <title>Exophiala dermititidis isolated from Cystic Fibrosis Patient.</title>
        <authorList>
            <person name="Kurbessoian T."/>
            <person name="Crocker A."/>
            <person name="Murante D."/>
            <person name="Hogan D.A."/>
            <person name="Stajich J.E."/>
        </authorList>
    </citation>
    <scope>NUCLEOTIDE SEQUENCE</scope>
    <source>
        <strain evidence="9">Ex8</strain>
    </source>
</reference>
<dbReference type="GO" id="GO:0016020">
    <property type="term" value="C:membrane"/>
    <property type="evidence" value="ECO:0007669"/>
    <property type="project" value="UniProtKB-SubCell"/>
</dbReference>
<feature type="transmembrane region" description="Helical" evidence="7">
    <location>
        <begin position="231"/>
        <end position="250"/>
    </location>
</feature>
<dbReference type="PANTHER" id="PTHR33048:SF129">
    <property type="entry name" value="INTEGRAL MEMBRANE PROTEIN-RELATED"/>
    <property type="match status" value="1"/>
</dbReference>
<comment type="similarity">
    <text evidence="5">Belongs to the SAT4 family.</text>
</comment>
<feature type="region of interest" description="Disordered" evidence="6">
    <location>
        <begin position="445"/>
        <end position="546"/>
    </location>
</feature>
<evidence type="ECO:0000256" key="6">
    <source>
        <dbReference type="SAM" id="MobiDB-lite"/>
    </source>
</evidence>
<proteinExistence type="inferred from homology"/>
<accession>A0AAN6EWZ9</accession>
<evidence type="ECO:0000256" key="5">
    <source>
        <dbReference type="ARBA" id="ARBA00038359"/>
    </source>
</evidence>
<feature type="domain" description="Rhodopsin" evidence="8">
    <location>
        <begin position="47"/>
        <end position="294"/>
    </location>
</feature>
<evidence type="ECO:0000256" key="2">
    <source>
        <dbReference type="ARBA" id="ARBA00022692"/>
    </source>
</evidence>
<dbReference type="AlphaFoldDB" id="A0AAN6EWZ9"/>
<keyword evidence="2 7" id="KW-0812">Transmembrane</keyword>
<dbReference type="EMBL" id="JAJGCB010000004">
    <property type="protein sequence ID" value="KAJ8993231.1"/>
    <property type="molecule type" value="Genomic_DNA"/>
</dbReference>
<evidence type="ECO:0000256" key="7">
    <source>
        <dbReference type="SAM" id="Phobius"/>
    </source>
</evidence>
<dbReference type="PANTHER" id="PTHR33048">
    <property type="entry name" value="PTH11-LIKE INTEGRAL MEMBRANE PROTEIN (AFU_ORTHOLOGUE AFUA_5G11245)"/>
    <property type="match status" value="1"/>
</dbReference>
<name>A0AAN6EWZ9_EXODE</name>
<dbReference type="Proteomes" id="UP001161757">
    <property type="component" value="Unassembled WGS sequence"/>
</dbReference>
<evidence type="ECO:0000313" key="9">
    <source>
        <dbReference type="EMBL" id="KAJ8993231.1"/>
    </source>
</evidence>
<comment type="subcellular location">
    <subcellularLocation>
        <location evidence="1">Membrane</location>
        <topology evidence="1">Multi-pass membrane protein</topology>
    </subcellularLocation>
</comment>
<evidence type="ECO:0000256" key="4">
    <source>
        <dbReference type="ARBA" id="ARBA00023136"/>
    </source>
</evidence>
<dbReference type="Pfam" id="PF20684">
    <property type="entry name" value="Fung_rhodopsin"/>
    <property type="match status" value="1"/>
</dbReference>
<evidence type="ECO:0000313" key="10">
    <source>
        <dbReference type="Proteomes" id="UP001161757"/>
    </source>
</evidence>
<feature type="transmembrane region" description="Helical" evidence="7">
    <location>
        <begin position="29"/>
        <end position="51"/>
    </location>
</feature>
<feature type="transmembrane region" description="Helical" evidence="7">
    <location>
        <begin position="63"/>
        <end position="88"/>
    </location>
</feature>
<gene>
    <name evidence="9" type="ORF">HRR80_003260</name>
</gene>
<keyword evidence="3 7" id="KW-1133">Transmembrane helix</keyword>
<feature type="compositionally biased region" description="Polar residues" evidence="6">
    <location>
        <begin position="492"/>
        <end position="515"/>
    </location>
</feature>
<protein>
    <recommendedName>
        <fullName evidence="8">Rhodopsin domain-containing protein</fullName>
    </recommendedName>
</protein>
<evidence type="ECO:0000256" key="1">
    <source>
        <dbReference type="ARBA" id="ARBA00004141"/>
    </source>
</evidence>
<feature type="transmembrane region" description="Helical" evidence="7">
    <location>
        <begin position="141"/>
        <end position="166"/>
    </location>
</feature>
<comment type="caution">
    <text evidence="9">The sequence shown here is derived from an EMBL/GenBank/DDBJ whole genome shotgun (WGS) entry which is preliminary data.</text>
</comment>
<sequence length="587" mass="65084">MVDTLHPPPSVVASWPRPDYVDPDTRGPALEYICIIFSAVAVVVLAARLYSRLFITRAPGLDDLLAVLALFASIALSVLVIIGNKLYYSGRHVWDIPPSTFVPHRINVWASMWCYVVAATLIKISVLLFYRRLSVKFSRIFLVATWLGIVYNVLYLAGFGLTLLLICDPVRAYWKQFDFSWAASTSYKCGAESVALPASAGLSVLGDLYSTLLPLLLIFNLDLPLRQKAALYSLFALGFLAISAGIVRTLLLYNMLNTDYDFTWVLWETWIWAVVELNVALFAASAPALKPFFRWFFVDSIGGSIIGRMASRQWWASRRSGTGTGTQTRDANHTGAWPLYSSNDAGPVDLEKDPDPTIYYYGDSSRGEGPASPQKSSFLYDMEHHETRHFELRTSRDGKTKIPMQVYKGEQSISGSSNADMSMPLSMPSILVLGENEIEKQFSFQHHHQTGQDHDDNWPLSASASPDPRNFASRDQLRPVGVGQQPGRKTSPVGSAQQQRTVLTPQWHTAGTQRFRQLGPDLRSPSGEDNDNSMHGGSRLESPSVSDLDVDSVFYLEKPPLNTIRSSSSSSSNGSDDVSTLHLPRMG</sequence>
<feature type="region of interest" description="Disordered" evidence="6">
    <location>
        <begin position="561"/>
        <end position="587"/>
    </location>
</feature>
<evidence type="ECO:0000256" key="3">
    <source>
        <dbReference type="ARBA" id="ARBA00022989"/>
    </source>
</evidence>
<evidence type="ECO:0000259" key="8">
    <source>
        <dbReference type="Pfam" id="PF20684"/>
    </source>
</evidence>
<dbReference type="InterPro" id="IPR052337">
    <property type="entry name" value="SAT4-like"/>
</dbReference>
<dbReference type="InterPro" id="IPR049326">
    <property type="entry name" value="Rhodopsin_dom_fungi"/>
</dbReference>
<keyword evidence="4 7" id="KW-0472">Membrane</keyword>
<feature type="transmembrane region" description="Helical" evidence="7">
    <location>
        <begin position="108"/>
        <end position="129"/>
    </location>
</feature>
<organism evidence="9 10">
    <name type="scientific">Exophiala dermatitidis</name>
    <name type="common">Black yeast-like fungus</name>
    <name type="synonym">Wangiella dermatitidis</name>
    <dbReference type="NCBI Taxonomy" id="5970"/>
    <lineage>
        <taxon>Eukaryota</taxon>
        <taxon>Fungi</taxon>
        <taxon>Dikarya</taxon>
        <taxon>Ascomycota</taxon>
        <taxon>Pezizomycotina</taxon>
        <taxon>Eurotiomycetes</taxon>
        <taxon>Chaetothyriomycetidae</taxon>
        <taxon>Chaetothyriales</taxon>
        <taxon>Herpotrichiellaceae</taxon>
        <taxon>Exophiala</taxon>
    </lineage>
</organism>